<dbReference type="GO" id="GO:0002161">
    <property type="term" value="F:aminoacyl-tRNA deacylase activity"/>
    <property type="evidence" value="ECO:0007669"/>
    <property type="project" value="InterPro"/>
</dbReference>
<dbReference type="InterPro" id="IPR036754">
    <property type="entry name" value="YbaK/aa-tRNA-synt-asso_dom_sf"/>
</dbReference>
<comment type="caution">
    <text evidence="2">The sequence shown here is derived from an EMBL/GenBank/DDBJ whole genome shotgun (WGS) entry which is preliminary data.</text>
</comment>
<proteinExistence type="predicted"/>
<dbReference type="Proteomes" id="UP000674318">
    <property type="component" value="Chromosome 21"/>
</dbReference>
<dbReference type="GeneID" id="94291126"/>
<dbReference type="RefSeq" id="XP_067757412.1">
    <property type="nucleotide sequence ID" value="XM_067901049.1"/>
</dbReference>
<dbReference type="InterPro" id="IPR007214">
    <property type="entry name" value="YbaK/aa-tRNA-synth-assoc-dom"/>
</dbReference>
<dbReference type="PANTHER" id="PTHR30411:SF4">
    <property type="entry name" value="YBAK_AMINOACYL-TRNA SYNTHETASE-ASSOCIATED DOMAIN-CONTAINING PROTEIN"/>
    <property type="match status" value="1"/>
</dbReference>
<dbReference type="EMBL" id="JAFJZO010000021">
    <property type="protein sequence ID" value="KAG5505744.1"/>
    <property type="molecule type" value="Genomic_DNA"/>
</dbReference>
<protein>
    <recommendedName>
        <fullName evidence="1">YbaK/aminoacyl-tRNA synthetase-associated domain-containing protein</fullName>
    </recommendedName>
</protein>
<dbReference type="Pfam" id="PF04073">
    <property type="entry name" value="tRNA_edit"/>
    <property type="match status" value="1"/>
</dbReference>
<dbReference type="AlphaFoldDB" id="A0A836LBG8"/>
<keyword evidence="3" id="KW-1185">Reference proteome</keyword>
<dbReference type="OrthoDB" id="1058301at2759"/>
<reference evidence="2 3" key="1">
    <citation type="submission" date="2021-02" db="EMBL/GenBank/DDBJ databases">
        <title>Porcisia hertigi Genome sequencing and assembly.</title>
        <authorList>
            <person name="Almutairi H."/>
            <person name="Gatherer D."/>
        </authorList>
    </citation>
    <scope>NUCLEOTIDE SEQUENCE [LARGE SCALE GENOMIC DNA]</scope>
    <source>
        <strain evidence="2 3">C119</strain>
    </source>
</reference>
<evidence type="ECO:0000259" key="1">
    <source>
        <dbReference type="Pfam" id="PF04073"/>
    </source>
</evidence>
<accession>A0A836LBG8</accession>
<dbReference type="FunFam" id="3.90.960.10:FF:000013">
    <property type="entry name" value="Aminoacyl-tRNA editing domain containing protein, putative"/>
    <property type="match status" value="1"/>
</dbReference>
<dbReference type="Gene3D" id="3.90.960.10">
    <property type="entry name" value="YbaK/aminoacyl-tRNA synthetase-associated domain"/>
    <property type="match status" value="1"/>
</dbReference>
<dbReference type="CDD" id="cd04332">
    <property type="entry name" value="YbaK_like"/>
    <property type="match status" value="1"/>
</dbReference>
<name>A0A836LBG8_9TRYP</name>
<evidence type="ECO:0000313" key="2">
    <source>
        <dbReference type="EMBL" id="KAG5505744.1"/>
    </source>
</evidence>
<feature type="domain" description="YbaK/aminoacyl-tRNA synthetase-associated" evidence="1">
    <location>
        <begin position="137"/>
        <end position="259"/>
    </location>
</feature>
<dbReference type="KEGG" id="phet:94291126"/>
<dbReference type="SUPFAM" id="SSF55826">
    <property type="entry name" value="YbaK/ProRS associated domain"/>
    <property type="match status" value="1"/>
</dbReference>
<gene>
    <name evidence="2" type="ORF">JKF63_05080</name>
</gene>
<sequence length="282" mass="31206">MCSSLANPPGPPLRSSASSVAMPLPLEQRLAQLAKRFDAIEFGLRAVQQQLLRPAVNVPASSGTPLKGETSSVVEAAAHLPMFQPDPKDPPEVARLRRHCWESGLNSAEFIWVPSNYYQENLQWRRDALHAPSIRHLCKTILMENTHCTNKDCANRSNSRYYFVVYQYVDRFNADMVGRVIQELNPGMGKKKFNFRLADPAEAEQLTGVRSGAVAPFGTSTSIPVILSTGVTQLAPPFFYVGGGHLDCKCRLDTEEFIRVTNPIVAPITVPLTEDELNQIAD</sequence>
<dbReference type="PANTHER" id="PTHR30411">
    <property type="entry name" value="CYTOPLASMIC PROTEIN"/>
    <property type="match status" value="1"/>
</dbReference>
<organism evidence="2 3">
    <name type="scientific">Porcisia hertigi</name>
    <dbReference type="NCBI Taxonomy" id="2761500"/>
    <lineage>
        <taxon>Eukaryota</taxon>
        <taxon>Discoba</taxon>
        <taxon>Euglenozoa</taxon>
        <taxon>Kinetoplastea</taxon>
        <taxon>Metakinetoplastina</taxon>
        <taxon>Trypanosomatida</taxon>
        <taxon>Trypanosomatidae</taxon>
        <taxon>Leishmaniinae</taxon>
        <taxon>Porcisia</taxon>
    </lineage>
</organism>
<evidence type="ECO:0000313" key="3">
    <source>
        <dbReference type="Proteomes" id="UP000674318"/>
    </source>
</evidence>